<organism evidence="1 2">
    <name type="scientific">Pluteus cervinus</name>
    <dbReference type="NCBI Taxonomy" id="181527"/>
    <lineage>
        <taxon>Eukaryota</taxon>
        <taxon>Fungi</taxon>
        <taxon>Dikarya</taxon>
        <taxon>Basidiomycota</taxon>
        <taxon>Agaricomycotina</taxon>
        <taxon>Agaricomycetes</taxon>
        <taxon>Agaricomycetidae</taxon>
        <taxon>Agaricales</taxon>
        <taxon>Pluteineae</taxon>
        <taxon>Pluteaceae</taxon>
        <taxon>Pluteus</taxon>
    </lineage>
</organism>
<sequence>METPSSHPTSRSITHCTASKSPLSSMAETTTTNDSSMTTPQPLIQITDLSPKQIYDFFRRAYTEVRKQKVEGQARPILKWSEFIAWRAIELHGFLHKPKYFLGSTFELLAWNVLSDHMFKRHASKFIVLLEAIKDILLDRKVMLHSFIACHIQLQPWKDAFILLLHLLKRRRHLMDSGDLKERTARLLINISQDFVIGKGSYNCFGTPPEEFLDLPIDSVMEIFQFQFPEPEKWPPSSKSDLQPSKEDSVPKDKPKCKDKPSKEKQVKKKSSTDVKSTPVNHAAKPAPADLMPPPDVLYQNPRPKPTKKRSVPKPCDDGDRPWKQYLAHEAPSQLSKFRKRCREDQPLIENGQPHPQRAPSTNLPPAKADNKGQKRARPSSLSGARDQSSCPGSPDLQPPQPPNAKKPRTLGPLTIHKPVPPDLLAASKDYCLPARRHRRPIQPLFDRLAGIGWEVPQKLPKKHRHMAPPTIAVVPRGHTTSQLNLPLKDGTFKFQEMPSPADLVVTPTSITPTLTPIKAGGAGVEAMGLLRPFVQKFGIFCTKNFTAQQRAYQSPKPSMRSSPIRG</sequence>
<gene>
    <name evidence="1" type="ORF">BDN72DRAFT_836353</name>
</gene>
<reference evidence="1 2" key="1">
    <citation type="journal article" date="2019" name="Nat. Ecol. Evol.">
        <title>Megaphylogeny resolves global patterns of mushroom evolution.</title>
        <authorList>
            <person name="Varga T."/>
            <person name="Krizsan K."/>
            <person name="Foldi C."/>
            <person name="Dima B."/>
            <person name="Sanchez-Garcia M."/>
            <person name="Sanchez-Ramirez S."/>
            <person name="Szollosi G.J."/>
            <person name="Szarkandi J.G."/>
            <person name="Papp V."/>
            <person name="Albert L."/>
            <person name="Andreopoulos W."/>
            <person name="Angelini C."/>
            <person name="Antonin V."/>
            <person name="Barry K.W."/>
            <person name="Bougher N.L."/>
            <person name="Buchanan P."/>
            <person name="Buyck B."/>
            <person name="Bense V."/>
            <person name="Catcheside P."/>
            <person name="Chovatia M."/>
            <person name="Cooper J."/>
            <person name="Damon W."/>
            <person name="Desjardin D."/>
            <person name="Finy P."/>
            <person name="Geml J."/>
            <person name="Haridas S."/>
            <person name="Hughes K."/>
            <person name="Justo A."/>
            <person name="Karasinski D."/>
            <person name="Kautmanova I."/>
            <person name="Kiss B."/>
            <person name="Kocsube S."/>
            <person name="Kotiranta H."/>
            <person name="LaButti K.M."/>
            <person name="Lechner B.E."/>
            <person name="Liimatainen K."/>
            <person name="Lipzen A."/>
            <person name="Lukacs Z."/>
            <person name="Mihaltcheva S."/>
            <person name="Morgado L.N."/>
            <person name="Niskanen T."/>
            <person name="Noordeloos M.E."/>
            <person name="Ohm R.A."/>
            <person name="Ortiz-Santana B."/>
            <person name="Ovrebo C."/>
            <person name="Racz N."/>
            <person name="Riley R."/>
            <person name="Savchenko A."/>
            <person name="Shiryaev A."/>
            <person name="Soop K."/>
            <person name="Spirin V."/>
            <person name="Szebenyi C."/>
            <person name="Tomsovsky M."/>
            <person name="Tulloss R.E."/>
            <person name="Uehling J."/>
            <person name="Grigoriev I.V."/>
            <person name="Vagvolgyi C."/>
            <person name="Papp T."/>
            <person name="Martin F.M."/>
            <person name="Miettinen O."/>
            <person name="Hibbett D.S."/>
            <person name="Nagy L.G."/>
        </authorList>
    </citation>
    <scope>NUCLEOTIDE SEQUENCE [LARGE SCALE GENOMIC DNA]</scope>
    <source>
        <strain evidence="1 2">NL-1719</strain>
    </source>
</reference>
<proteinExistence type="predicted"/>
<dbReference type="Proteomes" id="UP000308600">
    <property type="component" value="Unassembled WGS sequence"/>
</dbReference>
<protein>
    <submittedName>
        <fullName evidence="1">Uncharacterized protein</fullName>
    </submittedName>
</protein>
<evidence type="ECO:0000313" key="1">
    <source>
        <dbReference type="EMBL" id="TFK72387.1"/>
    </source>
</evidence>
<accession>A0ACD3B3Z3</accession>
<dbReference type="EMBL" id="ML208286">
    <property type="protein sequence ID" value="TFK72387.1"/>
    <property type="molecule type" value="Genomic_DNA"/>
</dbReference>
<keyword evidence="2" id="KW-1185">Reference proteome</keyword>
<name>A0ACD3B3Z3_9AGAR</name>
<evidence type="ECO:0000313" key="2">
    <source>
        <dbReference type="Proteomes" id="UP000308600"/>
    </source>
</evidence>